<dbReference type="HOGENOM" id="CLU_1938670_0_0_1"/>
<sequence>MAIEKYSLEIGSKLFVDMLLKILESIPLREECYDDAPQKAISILSRHLAADASIQRYAVHRAAASLSKVNDGASVIIALVYIIGEYGHLLAPGPFFHEGHLLDGNIPTPDQVLSLLGAMVSGKEVSILRC</sequence>
<accession>A0A098VM90</accession>
<dbReference type="VEuPathDB" id="MicrosporidiaDB:DI09_80p60"/>
<evidence type="ECO:0000313" key="1">
    <source>
        <dbReference type="EMBL" id="KGG50188.1"/>
    </source>
</evidence>
<dbReference type="Proteomes" id="UP000029725">
    <property type="component" value="Unassembled WGS sequence"/>
</dbReference>
<gene>
    <name evidence="2" type="ORF">DI09_80p60</name>
    <name evidence="1" type="ORF">DI09_82p70</name>
</gene>
<dbReference type="RefSeq" id="XP_013236631.1">
    <property type="nucleotide sequence ID" value="XM_013381177.1"/>
</dbReference>
<keyword evidence="3" id="KW-1185">Reference proteome</keyword>
<comment type="caution">
    <text evidence="1">The sequence shown here is derived from an EMBL/GenBank/DDBJ whole genome shotgun (WGS) entry which is preliminary data.</text>
</comment>
<dbReference type="EMBL" id="JMKJ01000593">
    <property type="protein sequence ID" value="KGG50188.1"/>
    <property type="molecule type" value="Genomic_DNA"/>
</dbReference>
<dbReference type="AlphaFoldDB" id="A0A098VM90"/>
<dbReference type="GeneID" id="25260930"/>
<dbReference type="InterPro" id="IPR011989">
    <property type="entry name" value="ARM-like"/>
</dbReference>
<evidence type="ECO:0000313" key="3">
    <source>
        <dbReference type="Proteomes" id="UP000029725"/>
    </source>
</evidence>
<dbReference type="GeneID" id="25260904"/>
<organism evidence="1 3">
    <name type="scientific">Mitosporidium daphniae</name>
    <dbReference type="NCBI Taxonomy" id="1485682"/>
    <lineage>
        <taxon>Eukaryota</taxon>
        <taxon>Fungi</taxon>
        <taxon>Fungi incertae sedis</taxon>
        <taxon>Microsporidia</taxon>
        <taxon>Mitosporidium</taxon>
    </lineage>
</organism>
<protein>
    <submittedName>
        <fullName evidence="1">Uncharacterized protein</fullName>
    </submittedName>
</protein>
<dbReference type="RefSeq" id="XP_013236654.1">
    <property type="nucleotide sequence ID" value="XM_013381200.1"/>
</dbReference>
<proteinExistence type="predicted"/>
<dbReference type="EMBL" id="JMKJ01000591">
    <property type="protein sequence ID" value="KGG50212.1"/>
    <property type="molecule type" value="Genomic_DNA"/>
</dbReference>
<evidence type="ECO:0000313" key="2">
    <source>
        <dbReference type="EMBL" id="KGG50212.1"/>
    </source>
</evidence>
<reference evidence="1 3" key="1">
    <citation type="submission" date="2014-04" db="EMBL/GenBank/DDBJ databases">
        <title>A new species of microsporidia sheds light on the evolution of extreme parasitism.</title>
        <authorList>
            <person name="Haag K.L."/>
            <person name="James T.Y."/>
            <person name="Larsson R."/>
            <person name="Schaer T.M."/>
            <person name="Refardt D."/>
            <person name="Pombert J.-F."/>
            <person name="Ebert D."/>
        </authorList>
    </citation>
    <scope>NUCLEOTIDE SEQUENCE [LARGE SCALE GENOMIC DNA]</scope>
    <source>
        <strain evidence="1 3">UGP3</strain>
        <tissue evidence="1">Spores</tissue>
    </source>
</reference>
<name>A0A098VM90_9MICR</name>
<dbReference type="Gene3D" id="1.25.10.10">
    <property type="entry name" value="Leucine-rich Repeat Variant"/>
    <property type="match status" value="1"/>
</dbReference>
<dbReference type="VEuPathDB" id="MicrosporidiaDB:DI09_82p70"/>